<reference evidence="1" key="2">
    <citation type="journal article" date="2015" name="Data Brief">
        <title>Shoot transcriptome of the giant reed, Arundo donax.</title>
        <authorList>
            <person name="Barrero R.A."/>
            <person name="Guerrero F.D."/>
            <person name="Moolhuijzen P."/>
            <person name="Goolsby J.A."/>
            <person name="Tidwell J."/>
            <person name="Bellgard S.E."/>
            <person name="Bellgard M.I."/>
        </authorList>
    </citation>
    <scope>NUCLEOTIDE SEQUENCE</scope>
    <source>
        <tissue evidence="1">Shoot tissue taken approximately 20 cm above the soil surface</tissue>
    </source>
</reference>
<organism evidence="1">
    <name type="scientific">Arundo donax</name>
    <name type="common">Giant reed</name>
    <name type="synonym">Donax arundinaceus</name>
    <dbReference type="NCBI Taxonomy" id="35708"/>
    <lineage>
        <taxon>Eukaryota</taxon>
        <taxon>Viridiplantae</taxon>
        <taxon>Streptophyta</taxon>
        <taxon>Embryophyta</taxon>
        <taxon>Tracheophyta</taxon>
        <taxon>Spermatophyta</taxon>
        <taxon>Magnoliopsida</taxon>
        <taxon>Liliopsida</taxon>
        <taxon>Poales</taxon>
        <taxon>Poaceae</taxon>
        <taxon>PACMAD clade</taxon>
        <taxon>Arundinoideae</taxon>
        <taxon>Arundineae</taxon>
        <taxon>Arundo</taxon>
    </lineage>
</organism>
<accession>A0A0A9A0Q7</accession>
<evidence type="ECO:0000313" key="1">
    <source>
        <dbReference type="EMBL" id="JAD40592.1"/>
    </source>
</evidence>
<sequence length="17" mass="2034">MMANQIYVICHSNRWPA</sequence>
<protein>
    <submittedName>
        <fullName evidence="1">Uncharacterized protein</fullName>
    </submittedName>
</protein>
<name>A0A0A9A0Q7_ARUDO</name>
<dbReference type="EMBL" id="GBRH01257303">
    <property type="protein sequence ID" value="JAD40592.1"/>
    <property type="molecule type" value="Transcribed_RNA"/>
</dbReference>
<dbReference type="AlphaFoldDB" id="A0A0A9A0Q7"/>
<reference evidence="1" key="1">
    <citation type="submission" date="2014-09" db="EMBL/GenBank/DDBJ databases">
        <authorList>
            <person name="Magalhaes I.L.F."/>
            <person name="Oliveira U."/>
            <person name="Santos F.R."/>
            <person name="Vidigal T.H.D.A."/>
            <person name="Brescovit A.D."/>
            <person name="Santos A.J."/>
        </authorList>
    </citation>
    <scope>NUCLEOTIDE SEQUENCE</scope>
    <source>
        <tissue evidence="1">Shoot tissue taken approximately 20 cm above the soil surface</tissue>
    </source>
</reference>
<proteinExistence type="predicted"/>